<protein>
    <recommendedName>
        <fullName evidence="9">DNA polymerase III beta sliding clamp C-terminal domain-containing protein</fullName>
    </recommendedName>
</protein>
<evidence type="ECO:0000256" key="8">
    <source>
        <dbReference type="ARBA" id="ARBA00023125"/>
    </source>
</evidence>
<evidence type="ECO:0000256" key="6">
    <source>
        <dbReference type="ARBA" id="ARBA00022705"/>
    </source>
</evidence>
<keyword evidence="8" id="KW-0238">DNA-binding</keyword>
<name>A0AAE3GZ35_9CYAN</name>
<gene>
    <name evidence="10" type="ORF">NJ959_30095</name>
</gene>
<dbReference type="Pfam" id="PF02768">
    <property type="entry name" value="DNA_pol3_beta_3"/>
    <property type="match status" value="1"/>
</dbReference>
<keyword evidence="4" id="KW-0808">Transferase</keyword>
<dbReference type="InterPro" id="IPR001001">
    <property type="entry name" value="DNA_polIII_beta"/>
</dbReference>
<feature type="non-terminal residue" evidence="10">
    <location>
        <position position="1"/>
    </location>
</feature>
<comment type="subcellular location">
    <subcellularLocation>
        <location evidence="1">Cytoplasm</location>
    </subcellularLocation>
</comment>
<evidence type="ECO:0000313" key="11">
    <source>
        <dbReference type="Proteomes" id="UP001204953"/>
    </source>
</evidence>
<reference evidence="10" key="1">
    <citation type="submission" date="2022-06" db="EMBL/GenBank/DDBJ databases">
        <title>New cyanobacteria of genus Symplocastrum in benthos of Lake Baikal.</title>
        <authorList>
            <person name="Sorokovikova E."/>
            <person name="Tikhonova I."/>
            <person name="Krasnopeev A."/>
            <person name="Evseev P."/>
            <person name="Gladkikh A."/>
            <person name="Belykh O."/>
        </authorList>
    </citation>
    <scope>NUCLEOTIDE SEQUENCE</scope>
    <source>
        <strain evidence="10">BBK-W-15</strain>
    </source>
</reference>
<dbReference type="InterPro" id="IPR046938">
    <property type="entry name" value="DNA_clamp_sf"/>
</dbReference>
<dbReference type="Proteomes" id="UP001204953">
    <property type="component" value="Unassembled WGS sequence"/>
</dbReference>
<dbReference type="GO" id="GO:0005737">
    <property type="term" value="C:cytoplasm"/>
    <property type="evidence" value="ECO:0007669"/>
    <property type="project" value="UniProtKB-SubCell"/>
</dbReference>
<dbReference type="GO" id="GO:0009360">
    <property type="term" value="C:DNA polymerase III complex"/>
    <property type="evidence" value="ECO:0007669"/>
    <property type="project" value="InterPro"/>
</dbReference>
<evidence type="ECO:0000256" key="7">
    <source>
        <dbReference type="ARBA" id="ARBA00022932"/>
    </source>
</evidence>
<dbReference type="PANTHER" id="PTHR30478">
    <property type="entry name" value="DNA POLYMERASE III SUBUNIT BETA"/>
    <property type="match status" value="1"/>
</dbReference>
<evidence type="ECO:0000256" key="4">
    <source>
        <dbReference type="ARBA" id="ARBA00022679"/>
    </source>
</evidence>
<dbReference type="PANTHER" id="PTHR30478:SF0">
    <property type="entry name" value="BETA SLIDING CLAMP"/>
    <property type="match status" value="1"/>
</dbReference>
<evidence type="ECO:0000259" key="9">
    <source>
        <dbReference type="Pfam" id="PF02768"/>
    </source>
</evidence>
<dbReference type="AlphaFoldDB" id="A0AAE3GZ35"/>
<proteinExistence type="inferred from homology"/>
<keyword evidence="6" id="KW-0235">DNA replication</keyword>
<keyword evidence="11" id="KW-1185">Reference proteome</keyword>
<comment type="similarity">
    <text evidence="2">Belongs to the beta sliding clamp family.</text>
</comment>
<dbReference type="GO" id="GO:0008408">
    <property type="term" value="F:3'-5' exonuclease activity"/>
    <property type="evidence" value="ECO:0007669"/>
    <property type="project" value="InterPro"/>
</dbReference>
<keyword evidence="3" id="KW-0963">Cytoplasm</keyword>
<dbReference type="GO" id="GO:0003677">
    <property type="term" value="F:DNA binding"/>
    <property type="evidence" value="ECO:0007669"/>
    <property type="project" value="UniProtKB-KW"/>
</dbReference>
<sequence>PEMGEAEIKIDLAGYEGDDIEIGFNPAFITDALKVITDPQVIMELKASSKPALLKSGQDFLYVVMPVNLQ</sequence>
<evidence type="ECO:0000313" key="10">
    <source>
        <dbReference type="EMBL" id="MCP2732687.1"/>
    </source>
</evidence>
<dbReference type="GO" id="GO:0003887">
    <property type="term" value="F:DNA-directed DNA polymerase activity"/>
    <property type="evidence" value="ECO:0007669"/>
    <property type="project" value="UniProtKB-KW"/>
</dbReference>
<keyword evidence="5" id="KW-0548">Nucleotidyltransferase</keyword>
<comment type="caution">
    <text evidence="10">The sequence shown here is derived from an EMBL/GenBank/DDBJ whole genome shotgun (WGS) entry which is preliminary data.</text>
</comment>
<evidence type="ECO:0000256" key="1">
    <source>
        <dbReference type="ARBA" id="ARBA00004496"/>
    </source>
</evidence>
<feature type="domain" description="DNA polymerase III beta sliding clamp C-terminal" evidence="9">
    <location>
        <begin position="2"/>
        <end position="67"/>
    </location>
</feature>
<evidence type="ECO:0000256" key="5">
    <source>
        <dbReference type="ARBA" id="ARBA00022695"/>
    </source>
</evidence>
<dbReference type="Gene3D" id="3.70.10.10">
    <property type="match status" value="1"/>
</dbReference>
<dbReference type="SUPFAM" id="SSF55979">
    <property type="entry name" value="DNA clamp"/>
    <property type="match status" value="1"/>
</dbReference>
<dbReference type="EMBL" id="JAMZMM010000738">
    <property type="protein sequence ID" value="MCP2732687.1"/>
    <property type="molecule type" value="Genomic_DNA"/>
</dbReference>
<accession>A0AAE3GZ35</accession>
<keyword evidence="7" id="KW-0239">DNA-directed DNA polymerase</keyword>
<dbReference type="GO" id="GO:0006271">
    <property type="term" value="P:DNA strand elongation involved in DNA replication"/>
    <property type="evidence" value="ECO:0007669"/>
    <property type="project" value="TreeGrafter"/>
</dbReference>
<dbReference type="InterPro" id="IPR022635">
    <property type="entry name" value="DNA_polIII_beta_C"/>
</dbReference>
<evidence type="ECO:0000256" key="3">
    <source>
        <dbReference type="ARBA" id="ARBA00022490"/>
    </source>
</evidence>
<evidence type="ECO:0000256" key="2">
    <source>
        <dbReference type="ARBA" id="ARBA00010752"/>
    </source>
</evidence>
<organism evidence="10 11">
    <name type="scientific">Limnofasciculus baicalensis BBK-W-15</name>
    <dbReference type="NCBI Taxonomy" id="2699891"/>
    <lineage>
        <taxon>Bacteria</taxon>
        <taxon>Bacillati</taxon>
        <taxon>Cyanobacteriota</taxon>
        <taxon>Cyanophyceae</taxon>
        <taxon>Coleofasciculales</taxon>
        <taxon>Coleofasciculaceae</taxon>
        <taxon>Limnofasciculus</taxon>
        <taxon>Limnofasciculus baicalensis</taxon>
    </lineage>
</organism>